<reference evidence="1 2" key="1">
    <citation type="journal article" date="2015" name="Sci. Rep.">
        <title>Genome of the facultative scuticociliatosis pathogen Pseudocohnilembus persalinus provides insight into its virulence through horizontal gene transfer.</title>
        <authorList>
            <person name="Xiong J."/>
            <person name="Wang G."/>
            <person name="Cheng J."/>
            <person name="Tian M."/>
            <person name="Pan X."/>
            <person name="Warren A."/>
            <person name="Jiang C."/>
            <person name="Yuan D."/>
            <person name="Miao W."/>
        </authorList>
    </citation>
    <scope>NUCLEOTIDE SEQUENCE [LARGE SCALE GENOMIC DNA]</scope>
    <source>
        <strain evidence="1">36N120E</strain>
    </source>
</reference>
<proteinExistence type="predicted"/>
<comment type="caution">
    <text evidence="1">The sequence shown here is derived from an EMBL/GenBank/DDBJ whole genome shotgun (WGS) entry which is preliminary data.</text>
</comment>
<evidence type="ECO:0000313" key="2">
    <source>
        <dbReference type="Proteomes" id="UP000054937"/>
    </source>
</evidence>
<evidence type="ECO:0000313" key="1">
    <source>
        <dbReference type="EMBL" id="KRX08084.1"/>
    </source>
</evidence>
<organism evidence="1 2">
    <name type="scientific">Pseudocohnilembus persalinus</name>
    <name type="common">Ciliate</name>
    <dbReference type="NCBI Taxonomy" id="266149"/>
    <lineage>
        <taxon>Eukaryota</taxon>
        <taxon>Sar</taxon>
        <taxon>Alveolata</taxon>
        <taxon>Ciliophora</taxon>
        <taxon>Intramacronucleata</taxon>
        <taxon>Oligohymenophorea</taxon>
        <taxon>Scuticociliatia</taxon>
        <taxon>Philasterida</taxon>
        <taxon>Pseudocohnilembidae</taxon>
        <taxon>Pseudocohnilembus</taxon>
    </lineage>
</organism>
<dbReference type="EMBL" id="LDAU01000074">
    <property type="protein sequence ID" value="KRX08084.1"/>
    <property type="molecule type" value="Genomic_DNA"/>
</dbReference>
<dbReference type="InParanoid" id="A0A0V0R0P6"/>
<dbReference type="Proteomes" id="UP000054937">
    <property type="component" value="Unassembled WGS sequence"/>
</dbReference>
<accession>A0A0V0R0P6</accession>
<protein>
    <submittedName>
        <fullName evidence="1">Uncharacterized protein</fullName>
    </submittedName>
</protein>
<sequence>MALVCRSWFSHFKKNWINYNYLSIFEFKKFGNIQQIKKIFEISRLPHIKKIKQLFQGQKLETFFQKSEIKIKTPNQILNPVQGNLLEQFSIRPKKSGQSLFLTDKNLNELLELSRFSMQHISLGSCHFLTEKSIQKISICKNLKSLYSGQQIIRVNCEKMQQFEKTQDTRMQQSQRRNFYHFIIIKILINPRFFQYQKVGFH</sequence>
<gene>
    <name evidence="1" type="ORF">PPERSA_10446</name>
</gene>
<dbReference type="AlphaFoldDB" id="A0A0V0R0P6"/>
<keyword evidence="2" id="KW-1185">Reference proteome</keyword>
<name>A0A0V0R0P6_PSEPJ</name>